<dbReference type="EMBL" id="JAPMOS010000065">
    <property type="protein sequence ID" value="KAJ4456638.1"/>
    <property type="molecule type" value="Genomic_DNA"/>
</dbReference>
<accession>A0ABQ8UCY1</accession>
<protein>
    <recommendedName>
        <fullName evidence="3">Secreted protein</fullName>
    </recommendedName>
</protein>
<keyword evidence="2" id="KW-1185">Reference proteome</keyword>
<evidence type="ECO:0000313" key="1">
    <source>
        <dbReference type="EMBL" id="KAJ4456638.1"/>
    </source>
</evidence>
<comment type="caution">
    <text evidence="1">The sequence shown here is derived from an EMBL/GenBank/DDBJ whole genome shotgun (WGS) entry which is preliminary data.</text>
</comment>
<gene>
    <name evidence="1" type="ORF">PAPYR_8121</name>
</gene>
<organism evidence="1 2">
    <name type="scientific">Paratrimastix pyriformis</name>
    <dbReference type="NCBI Taxonomy" id="342808"/>
    <lineage>
        <taxon>Eukaryota</taxon>
        <taxon>Metamonada</taxon>
        <taxon>Preaxostyla</taxon>
        <taxon>Paratrimastigidae</taxon>
        <taxon>Paratrimastix</taxon>
    </lineage>
</organism>
<evidence type="ECO:0008006" key="3">
    <source>
        <dbReference type="Google" id="ProtNLM"/>
    </source>
</evidence>
<dbReference type="Proteomes" id="UP001141327">
    <property type="component" value="Unassembled WGS sequence"/>
</dbReference>
<name>A0ABQ8UCY1_9EUKA</name>
<reference evidence="1" key="1">
    <citation type="journal article" date="2022" name="bioRxiv">
        <title>Genomics of Preaxostyla Flagellates Illuminates Evolutionary Transitions and the Path Towards Mitochondrial Loss.</title>
        <authorList>
            <person name="Novak L.V.F."/>
            <person name="Treitli S.C."/>
            <person name="Pyrih J."/>
            <person name="Halakuc P."/>
            <person name="Pipaliya S.V."/>
            <person name="Vacek V."/>
            <person name="Brzon O."/>
            <person name="Soukal P."/>
            <person name="Eme L."/>
            <person name="Dacks J.B."/>
            <person name="Karnkowska A."/>
            <person name="Elias M."/>
            <person name="Hampl V."/>
        </authorList>
    </citation>
    <scope>NUCLEOTIDE SEQUENCE</scope>
    <source>
        <strain evidence="1">RCP-MX</strain>
    </source>
</reference>
<sequence length="90" mass="10862">MKEQPFILSRTIFRFFFISLRYLFSGLHILPCREIAKAKAVERYQAEIMSLFTRGRENSVFNLWLKFQILAVEPHEMKLRIQRHFTTVII</sequence>
<proteinExistence type="predicted"/>
<evidence type="ECO:0000313" key="2">
    <source>
        <dbReference type="Proteomes" id="UP001141327"/>
    </source>
</evidence>